<comment type="similarity">
    <text evidence="1">Belongs to the Nudix hydrolase family.</text>
</comment>
<dbReference type="OrthoDB" id="9786141at2"/>
<keyword evidence="2" id="KW-0378">Hydrolase</keyword>
<accession>A0A430AJJ6</accession>
<evidence type="ECO:0000259" key="3">
    <source>
        <dbReference type="PROSITE" id="PS51462"/>
    </source>
</evidence>
<gene>
    <name evidence="4" type="ORF">CBF30_02960</name>
</gene>
<dbReference type="SUPFAM" id="SSF46785">
    <property type="entry name" value="Winged helix' DNA-binding domain"/>
    <property type="match status" value="1"/>
</dbReference>
<dbReference type="SUPFAM" id="SSF55811">
    <property type="entry name" value="Nudix"/>
    <property type="match status" value="1"/>
</dbReference>
<dbReference type="Pfam" id="PF00293">
    <property type="entry name" value="NUDIX"/>
    <property type="match status" value="1"/>
</dbReference>
<dbReference type="InterPro" id="IPR000086">
    <property type="entry name" value="NUDIX_hydrolase_dom"/>
</dbReference>
<dbReference type="InterPro" id="IPR036390">
    <property type="entry name" value="WH_DNA-bd_sf"/>
</dbReference>
<dbReference type="Gene3D" id="3.90.79.10">
    <property type="entry name" value="Nucleoside Triphosphate Pyrophosphohydrolase"/>
    <property type="match status" value="1"/>
</dbReference>
<reference evidence="4 5" key="1">
    <citation type="submission" date="2017-05" db="EMBL/GenBank/DDBJ databases">
        <title>Vagococcus spp. assemblies.</title>
        <authorList>
            <person name="Gulvik C.A."/>
        </authorList>
    </citation>
    <scope>NUCLEOTIDE SEQUENCE [LARGE SCALE GENOMIC DNA]</scope>
    <source>
        <strain evidence="4 5">DSM 24756</strain>
    </source>
</reference>
<dbReference type="InterPro" id="IPR020084">
    <property type="entry name" value="NUDIX_hydrolase_CS"/>
</dbReference>
<dbReference type="PROSITE" id="PS51462">
    <property type="entry name" value="NUDIX"/>
    <property type="match status" value="1"/>
</dbReference>
<dbReference type="EMBL" id="NGJZ01000001">
    <property type="protein sequence ID" value="RSU08219.1"/>
    <property type="molecule type" value="Genomic_DNA"/>
</dbReference>
<evidence type="ECO:0000313" key="5">
    <source>
        <dbReference type="Proteomes" id="UP000288669"/>
    </source>
</evidence>
<dbReference type="PANTHER" id="PTHR43736">
    <property type="entry name" value="ADP-RIBOSE PYROPHOSPHATASE"/>
    <property type="match status" value="1"/>
</dbReference>
<evidence type="ECO:0000256" key="2">
    <source>
        <dbReference type="ARBA" id="ARBA00022801"/>
    </source>
</evidence>
<sequence>MKRNFKNKQEERLYYEQCASEEEFLDWYHQQETKQYARPSVTIDNVILSWDHAEAKLKLLLIRRKAHPFKGYYAFTGGFVEENEEADETVKREVKEEVNLAINEKQFEQLHTFTTPYRDPRTWVITIAYITYLRGVPKAVAGDDAAFAEWVTLECVQEGIYRLHSFDQKNELLFNLNGEKLSGNMDLAYDHLAILVKAINQILSSINTQPHILKLLPETFTLKEAVQLLKEMLGENTYLDNSNFKRTHGKYLVACGEESGSSVGRPSKLYKLKEK</sequence>
<organism evidence="4 5">
    <name type="scientific">Vagococcus entomophilus</name>
    <dbReference type="NCBI Taxonomy" id="1160095"/>
    <lineage>
        <taxon>Bacteria</taxon>
        <taxon>Bacillati</taxon>
        <taxon>Bacillota</taxon>
        <taxon>Bacilli</taxon>
        <taxon>Lactobacillales</taxon>
        <taxon>Enterococcaceae</taxon>
        <taxon>Vagococcus</taxon>
    </lineage>
</organism>
<dbReference type="RefSeq" id="WP_126822612.1">
    <property type="nucleotide sequence ID" value="NZ_JBHLWU010000001.1"/>
</dbReference>
<dbReference type="InterPro" id="IPR054105">
    <property type="entry name" value="WHD_NrtR"/>
</dbReference>
<name>A0A430AJJ6_9ENTE</name>
<feature type="domain" description="Nudix hydrolase" evidence="3">
    <location>
        <begin position="36"/>
        <end position="176"/>
    </location>
</feature>
<dbReference type="Gene3D" id="1.10.287.1030">
    <property type="entry name" value="Nudix-associated domain"/>
    <property type="match status" value="1"/>
</dbReference>
<protein>
    <recommendedName>
        <fullName evidence="3">Nudix hydrolase domain-containing protein</fullName>
    </recommendedName>
</protein>
<dbReference type="AlphaFoldDB" id="A0A430AJJ6"/>
<evidence type="ECO:0000256" key="1">
    <source>
        <dbReference type="ARBA" id="ARBA00005582"/>
    </source>
</evidence>
<dbReference type="InterPro" id="IPR015797">
    <property type="entry name" value="NUDIX_hydrolase-like_dom_sf"/>
</dbReference>
<dbReference type="Pfam" id="PF21906">
    <property type="entry name" value="WHD_NrtR"/>
    <property type="match status" value="1"/>
</dbReference>
<keyword evidence="5" id="KW-1185">Reference proteome</keyword>
<proteinExistence type="inferred from homology"/>
<dbReference type="Gene3D" id="1.10.10.10">
    <property type="entry name" value="Winged helix-like DNA-binding domain superfamily/Winged helix DNA-binding domain"/>
    <property type="match status" value="1"/>
</dbReference>
<comment type="caution">
    <text evidence="4">The sequence shown here is derived from an EMBL/GenBank/DDBJ whole genome shotgun (WGS) entry which is preliminary data.</text>
</comment>
<dbReference type="GO" id="GO:0016787">
    <property type="term" value="F:hydrolase activity"/>
    <property type="evidence" value="ECO:0007669"/>
    <property type="project" value="UniProtKB-KW"/>
</dbReference>
<dbReference type="Proteomes" id="UP000288669">
    <property type="component" value="Unassembled WGS sequence"/>
</dbReference>
<dbReference type="PROSITE" id="PS00893">
    <property type="entry name" value="NUDIX_BOX"/>
    <property type="match status" value="1"/>
</dbReference>
<dbReference type="CDD" id="cd18873">
    <property type="entry name" value="NUDIX_NadM_like"/>
    <property type="match status" value="1"/>
</dbReference>
<dbReference type="PANTHER" id="PTHR43736:SF1">
    <property type="entry name" value="DIHYDRONEOPTERIN TRIPHOSPHATE DIPHOSPHATASE"/>
    <property type="match status" value="1"/>
</dbReference>
<dbReference type="InterPro" id="IPR036388">
    <property type="entry name" value="WH-like_DNA-bd_sf"/>
</dbReference>
<evidence type="ECO:0000313" key="4">
    <source>
        <dbReference type="EMBL" id="RSU08219.1"/>
    </source>
</evidence>